<name>A0A2K5ATL7_CAEEL</name>
<evidence type="ECO:0000313" key="5">
    <source>
        <dbReference type="WormBase" id="C25A1.12b"/>
    </source>
</evidence>
<evidence type="ECO:0000313" key="4">
    <source>
        <dbReference type="Proteomes" id="UP000001940"/>
    </source>
</evidence>
<evidence type="ECO:0000259" key="2">
    <source>
        <dbReference type="Pfam" id="PF00561"/>
    </source>
</evidence>
<dbReference type="InterPro" id="IPR029058">
    <property type="entry name" value="AB_hydrolase_fold"/>
</dbReference>
<feature type="domain" description="AB hydrolase-1" evidence="2">
    <location>
        <begin position="73"/>
        <end position="201"/>
    </location>
</feature>
<keyword evidence="4" id="KW-1185">Reference proteome</keyword>
<dbReference type="GeneID" id="172888"/>
<organism evidence="3 4">
    <name type="scientific">Caenorhabditis elegans</name>
    <dbReference type="NCBI Taxonomy" id="6239"/>
    <lineage>
        <taxon>Eukaryota</taxon>
        <taxon>Metazoa</taxon>
        <taxon>Ecdysozoa</taxon>
        <taxon>Nematoda</taxon>
        <taxon>Chromadorea</taxon>
        <taxon>Rhabditida</taxon>
        <taxon>Rhabditina</taxon>
        <taxon>Rhabditomorpha</taxon>
        <taxon>Rhabditoidea</taxon>
        <taxon>Rhabditidae</taxon>
        <taxon>Peloderinae</taxon>
        <taxon>Caenorhabditis</taxon>
    </lineage>
</organism>
<comment type="similarity">
    <text evidence="1">Belongs to the peptidase S33 family. ABHD4/ABHD5 subfamily.</text>
</comment>
<dbReference type="InterPro" id="IPR000073">
    <property type="entry name" value="AB_hydrolase_1"/>
</dbReference>
<dbReference type="CTD" id="172888"/>
<evidence type="ECO:0000256" key="1">
    <source>
        <dbReference type="ARBA" id="ARBA00038097"/>
    </source>
</evidence>
<dbReference type="SUPFAM" id="SSF53474">
    <property type="entry name" value="alpha/beta-Hydrolases"/>
    <property type="match status" value="1"/>
</dbReference>
<gene>
    <name evidence="3 5" type="primary">lid-1</name>
    <name evidence="5" type="ORF">C25A1.12</name>
    <name evidence="3" type="ORF">CELE_C25A1.12</name>
</gene>
<dbReference type="Bgee" id="WBGene00007711">
    <property type="expression patterns" value="Expressed in germ line (C elegans) and 4 other cell types or tissues"/>
</dbReference>
<dbReference type="PRINTS" id="PR00111">
    <property type="entry name" value="ABHYDROLASE"/>
</dbReference>
<sequence length="365" mass="41032">MAIATTKTALTTIMNWMTFTDDSKEQLKIVEGRLFQSCEVSYEAKYVPVRFKRGEVYTVTVRPREAENLNGEAIVFIPGLGAGVAMFTANFNSCAKNHAVHSFDPLGFGRSSRSRFSDDNAIAELEMVEVMEDWRKAMGIEKMYIIGHAFGGYLASAYALENPSRVAHLILVDPWGFAEKVETTEKLNTWLQIKPYAWMSFLGGVAGYFNPFSPMRWMGPYAPAIVKKLRPDLLLRFPGLHDYDIYKYVYYLNLPNPTGETAFMNMTLPVGWAKRPMIKRFNGIDKNVGVSFIYGSKSWIDPGPAIDIQSTRENAYVDIKIVRGAGTHVYADDPAAFNEIVSDVVEGRLSNPSNDFEIEECCHSD</sequence>
<dbReference type="OrthoDB" id="7457040at2759"/>
<dbReference type="WormBase" id="C25A1.12b">
    <property type="protein sequence ID" value="CE52491"/>
    <property type="gene ID" value="WBGene00007711"/>
    <property type="gene designation" value="lid-1"/>
</dbReference>
<dbReference type="GO" id="GO:0016787">
    <property type="term" value="F:hydrolase activity"/>
    <property type="evidence" value="ECO:0007669"/>
    <property type="project" value="UniProtKB-KW"/>
</dbReference>
<dbReference type="AlphaFoldDB" id="A0A2K5ATL7"/>
<accession>A0A2K5ATL7</accession>
<keyword evidence="6" id="KW-1267">Proteomics identification</keyword>
<dbReference type="PANTHER" id="PTHR42886:SF29">
    <property type="entry name" value="PUMMELIG, ISOFORM A"/>
    <property type="match status" value="1"/>
</dbReference>
<dbReference type="RefSeq" id="NP_001348662.1">
    <property type="nucleotide sequence ID" value="NM_001361833.2"/>
</dbReference>
<protein>
    <submittedName>
        <fullName evidence="3">AB hydrolase-1 domain-containing protein</fullName>
    </submittedName>
</protein>
<evidence type="ECO:0000313" key="3">
    <source>
        <dbReference type="EMBL" id="SPC47114.1"/>
    </source>
</evidence>
<proteinExistence type="evidence at protein level"/>
<dbReference type="PANTHER" id="PTHR42886">
    <property type="entry name" value="RE40534P-RELATED"/>
    <property type="match status" value="1"/>
</dbReference>
<dbReference type="Proteomes" id="UP000001940">
    <property type="component" value="Chromosome I"/>
</dbReference>
<dbReference type="FunFam" id="3.40.50.1820:FF:000600">
    <property type="entry name" value="Abhydrolase domain-containing protein lid-1"/>
    <property type="match status" value="1"/>
</dbReference>
<keyword evidence="3" id="KW-0378">Hydrolase</keyword>
<reference evidence="3 4" key="1">
    <citation type="journal article" date="1998" name="Science">
        <title>Genome sequence of the nematode C. elegans: a platform for investigating biology.</title>
        <authorList>
            <consortium name="The C. elegans sequencing consortium"/>
            <person name="Sulson J.E."/>
            <person name="Waterston R."/>
        </authorList>
    </citation>
    <scope>NUCLEOTIDE SEQUENCE [LARGE SCALE GENOMIC DNA]</scope>
    <source>
        <strain evidence="3 4">Bristol N2</strain>
    </source>
</reference>
<dbReference type="AGR" id="WB:WBGene00007711"/>
<dbReference type="EMBL" id="BX284601">
    <property type="protein sequence ID" value="SPC47114.1"/>
    <property type="molecule type" value="Genomic_DNA"/>
</dbReference>
<dbReference type="Gene3D" id="3.40.50.1820">
    <property type="entry name" value="alpha/beta hydrolase"/>
    <property type="match status" value="1"/>
</dbReference>
<dbReference type="Pfam" id="PF00561">
    <property type="entry name" value="Abhydrolase_1"/>
    <property type="match status" value="1"/>
</dbReference>
<dbReference type="ExpressionAtlas" id="A0A2K5ATL7">
    <property type="expression patterns" value="baseline and differential"/>
</dbReference>
<evidence type="ECO:0007829" key="6">
    <source>
        <dbReference type="PeptideAtlas" id="A0A2K5ATL7"/>
    </source>
</evidence>